<dbReference type="EMBL" id="JAJEPR010000008">
    <property type="protein sequence ID" value="MCC2189554.1"/>
    <property type="molecule type" value="Genomic_DNA"/>
</dbReference>
<keyword evidence="4 7" id="KW-0812">Transmembrane</keyword>
<dbReference type="InterPro" id="IPR000515">
    <property type="entry name" value="MetI-like"/>
</dbReference>
<dbReference type="SUPFAM" id="SSF161098">
    <property type="entry name" value="MetI-like"/>
    <property type="match status" value="1"/>
</dbReference>
<dbReference type="PROSITE" id="PS50928">
    <property type="entry name" value="ABC_TM1"/>
    <property type="match status" value="1"/>
</dbReference>
<organism evidence="9 10">
    <name type="scientific">Fusicatenibacter faecihominis</name>
    <dbReference type="NCBI Taxonomy" id="2881276"/>
    <lineage>
        <taxon>Bacteria</taxon>
        <taxon>Bacillati</taxon>
        <taxon>Bacillota</taxon>
        <taxon>Clostridia</taxon>
        <taxon>Lachnospirales</taxon>
        <taxon>Lachnospiraceae</taxon>
        <taxon>Fusicatenibacter</taxon>
    </lineage>
</organism>
<dbReference type="AlphaFoldDB" id="A0AAE3J634"/>
<gene>
    <name evidence="9" type="ORF">LKD71_07010</name>
</gene>
<dbReference type="PANTHER" id="PTHR43744:SF9">
    <property type="entry name" value="POLYGALACTURONAN_RHAMNOGALACTURONAN TRANSPORT SYSTEM PERMEASE PROTEIN YTCP"/>
    <property type="match status" value="1"/>
</dbReference>
<name>A0AAE3J634_9FIRM</name>
<feature type="domain" description="ABC transmembrane type-1" evidence="8">
    <location>
        <begin position="80"/>
        <end position="274"/>
    </location>
</feature>
<sequence>MKEKHVKMKKSYNDKIFDIINVLLMCILVVIFVWPLWFIVIASFSDPNEVWLGHVLLLPKGFTTIAYQAVAEYGDIWIGYRNTILYTVVGTLINMVLTICAAYPLARKDFMPRNILMFFFMLTMYFSGGLIPTYLVVNNLHLTNTFWAMIIPGAISIYNVIITRTYFINSIPKSLEEAAELDGANTFQLLIKVVLPLSKPILAVIGLYYAVGHWNDFYTALIYINDKSLLPLQSFLRDLLMSNKMSMANMQGLDAAAMEAKMQLAQTLKYSVIIVSTVPVLCIYPFIQKYFVKGVMIGSVKG</sequence>
<dbReference type="GO" id="GO:0055085">
    <property type="term" value="P:transmembrane transport"/>
    <property type="evidence" value="ECO:0007669"/>
    <property type="project" value="InterPro"/>
</dbReference>
<keyword evidence="3" id="KW-1003">Cell membrane</keyword>
<dbReference type="Gene3D" id="1.10.3720.10">
    <property type="entry name" value="MetI-like"/>
    <property type="match status" value="1"/>
</dbReference>
<feature type="transmembrane region" description="Helical" evidence="7">
    <location>
        <begin position="84"/>
        <end position="103"/>
    </location>
</feature>
<feature type="transmembrane region" description="Helical" evidence="7">
    <location>
        <begin position="115"/>
        <end position="134"/>
    </location>
</feature>
<evidence type="ECO:0000259" key="8">
    <source>
        <dbReference type="PROSITE" id="PS50928"/>
    </source>
</evidence>
<evidence type="ECO:0000256" key="2">
    <source>
        <dbReference type="ARBA" id="ARBA00022448"/>
    </source>
</evidence>
<dbReference type="GO" id="GO:0005886">
    <property type="term" value="C:plasma membrane"/>
    <property type="evidence" value="ECO:0007669"/>
    <property type="project" value="UniProtKB-SubCell"/>
</dbReference>
<evidence type="ECO:0000256" key="3">
    <source>
        <dbReference type="ARBA" id="ARBA00022475"/>
    </source>
</evidence>
<feature type="transmembrane region" description="Helical" evidence="7">
    <location>
        <begin position="146"/>
        <end position="168"/>
    </location>
</feature>
<evidence type="ECO:0000256" key="1">
    <source>
        <dbReference type="ARBA" id="ARBA00004651"/>
    </source>
</evidence>
<keyword evidence="6 7" id="KW-0472">Membrane</keyword>
<evidence type="ECO:0000256" key="7">
    <source>
        <dbReference type="RuleBase" id="RU363032"/>
    </source>
</evidence>
<evidence type="ECO:0000313" key="10">
    <source>
        <dbReference type="Proteomes" id="UP001197875"/>
    </source>
</evidence>
<proteinExistence type="inferred from homology"/>
<comment type="similarity">
    <text evidence="7">Belongs to the binding-protein-dependent transport system permease family.</text>
</comment>
<dbReference type="PANTHER" id="PTHR43744">
    <property type="entry name" value="ABC TRANSPORTER PERMEASE PROTEIN MG189-RELATED-RELATED"/>
    <property type="match status" value="1"/>
</dbReference>
<evidence type="ECO:0000256" key="4">
    <source>
        <dbReference type="ARBA" id="ARBA00022692"/>
    </source>
</evidence>
<evidence type="ECO:0000256" key="6">
    <source>
        <dbReference type="ARBA" id="ARBA00023136"/>
    </source>
</evidence>
<dbReference type="Pfam" id="PF00528">
    <property type="entry name" value="BPD_transp_1"/>
    <property type="match status" value="1"/>
</dbReference>
<feature type="transmembrane region" description="Helical" evidence="7">
    <location>
        <begin position="189"/>
        <end position="211"/>
    </location>
</feature>
<comment type="subcellular location">
    <subcellularLocation>
        <location evidence="1 7">Cell membrane</location>
        <topology evidence="1 7">Multi-pass membrane protein</topology>
    </subcellularLocation>
</comment>
<dbReference type="RefSeq" id="WP_178044790.1">
    <property type="nucleotide sequence ID" value="NZ_JAJEPR010000008.1"/>
</dbReference>
<feature type="transmembrane region" description="Helical" evidence="7">
    <location>
        <begin position="20"/>
        <end position="44"/>
    </location>
</feature>
<comment type="caution">
    <text evidence="9">The sequence shown here is derived from an EMBL/GenBank/DDBJ whole genome shotgun (WGS) entry which is preliminary data.</text>
</comment>
<reference evidence="9 10" key="1">
    <citation type="submission" date="2021-10" db="EMBL/GenBank/DDBJ databases">
        <title>Anaerobic single-cell dispensing facilitates the cultivation of human gut bacteria.</title>
        <authorList>
            <person name="Afrizal A."/>
        </authorList>
    </citation>
    <scope>NUCLEOTIDE SEQUENCE [LARGE SCALE GENOMIC DNA]</scope>
    <source>
        <strain evidence="9 10">CLA-AA-H277</strain>
    </source>
</reference>
<accession>A0AAE3J634</accession>
<keyword evidence="5 7" id="KW-1133">Transmembrane helix</keyword>
<dbReference type="InterPro" id="IPR035906">
    <property type="entry name" value="MetI-like_sf"/>
</dbReference>
<dbReference type="CDD" id="cd06261">
    <property type="entry name" value="TM_PBP2"/>
    <property type="match status" value="1"/>
</dbReference>
<protein>
    <submittedName>
        <fullName evidence="9">Carbohydrate ABC transporter permease</fullName>
    </submittedName>
</protein>
<keyword evidence="2 7" id="KW-0813">Transport</keyword>
<evidence type="ECO:0000313" key="9">
    <source>
        <dbReference type="EMBL" id="MCC2189554.1"/>
    </source>
</evidence>
<keyword evidence="10" id="KW-1185">Reference proteome</keyword>
<feature type="transmembrane region" description="Helical" evidence="7">
    <location>
        <begin position="268"/>
        <end position="287"/>
    </location>
</feature>
<dbReference type="Proteomes" id="UP001197875">
    <property type="component" value="Unassembled WGS sequence"/>
</dbReference>
<evidence type="ECO:0000256" key="5">
    <source>
        <dbReference type="ARBA" id="ARBA00022989"/>
    </source>
</evidence>